<organism evidence="6 7">
    <name type="scientific">Mytilus galloprovincialis</name>
    <name type="common">Mediterranean mussel</name>
    <dbReference type="NCBI Taxonomy" id="29158"/>
    <lineage>
        <taxon>Eukaryota</taxon>
        <taxon>Metazoa</taxon>
        <taxon>Spiralia</taxon>
        <taxon>Lophotrochozoa</taxon>
        <taxon>Mollusca</taxon>
        <taxon>Bivalvia</taxon>
        <taxon>Autobranchia</taxon>
        <taxon>Pteriomorphia</taxon>
        <taxon>Mytilida</taxon>
        <taxon>Mytiloidea</taxon>
        <taxon>Mytilidae</taxon>
        <taxon>Mytilinae</taxon>
        <taxon>Mytilus</taxon>
    </lineage>
</organism>
<dbReference type="Pfam" id="PF01436">
    <property type="entry name" value="NHL"/>
    <property type="match status" value="1"/>
</dbReference>
<protein>
    <recommendedName>
        <fullName evidence="5">B box-type domain-containing protein</fullName>
    </recommendedName>
</protein>
<evidence type="ECO:0000256" key="3">
    <source>
        <dbReference type="PROSITE-ProRule" id="PRU00504"/>
    </source>
</evidence>
<keyword evidence="4" id="KW-0175">Coiled coil</keyword>
<proteinExistence type="predicted"/>
<dbReference type="PROSITE" id="PS51125">
    <property type="entry name" value="NHL"/>
    <property type="match status" value="1"/>
</dbReference>
<comment type="caution">
    <text evidence="6">The sequence shown here is derived from an EMBL/GenBank/DDBJ whole genome shotgun (WGS) entry which is preliminary data.</text>
</comment>
<evidence type="ECO:0000259" key="5">
    <source>
        <dbReference type="PROSITE" id="PS50119"/>
    </source>
</evidence>
<dbReference type="SMART" id="SM00336">
    <property type="entry name" value="BBOX"/>
    <property type="match status" value="2"/>
</dbReference>
<sequence>MAATQHLCDICDKLHVAKPSTVWCPECEQAFCDDCNVYHGVSKLSKHHVTVSMLNHLSMSSSSSQISNMCMEHNEQYQMLCQAHDELVCLNCIEKHDGCKGIVPLNNVIENVKKSSLFRETLQSLKDINANIKTIQSELKKQQGSIKQQEDTMLSQITDTRNKINHHFDKLEEKIRNEIFEITRKSNDCVKQTLQMLESRNTDSNNANQQLQNMERYATNLQTYLGLRKIQKEAAITGSYLHSIIGDHSLDKITFPFKLDDKICTISDDIQIFGSVKEQKTPCELSLVTHKSKQAQLVATKIKPITDLKIRLVKTTTTGVSDIKGVVVLPSGNIALSDMDPKCWDVVIFSIDWKKLCKISINPANAFDVTYIDDKTVAVTSCEHTRKGINIIDIDTEVITKYISTNYQCYGITHYNGSLFVCAPQKGIFKLNPSNGSSTCIVQADLPSWSYIEIFDNKMYYTNDFYKTVVCCDMDGKSIWTFKNVDILKYPHGISLDKSGNVYVACSSSNSVMVLSSDGKNNKQILSQDDGLQFPCALHFDRHRNRLFVANGKQTVFEYEVVD</sequence>
<evidence type="ECO:0000256" key="4">
    <source>
        <dbReference type="SAM" id="Coils"/>
    </source>
</evidence>
<dbReference type="Gene3D" id="3.30.160.60">
    <property type="entry name" value="Classic Zinc Finger"/>
    <property type="match status" value="1"/>
</dbReference>
<reference evidence="6" key="1">
    <citation type="submission" date="2018-11" db="EMBL/GenBank/DDBJ databases">
        <authorList>
            <person name="Alioto T."/>
            <person name="Alioto T."/>
        </authorList>
    </citation>
    <scope>NUCLEOTIDE SEQUENCE</scope>
</reference>
<dbReference type="PANTHER" id="PTHR25462">
    <property type="entry name" value="BONUS, ISOFORM C-RELATED"/>
    <property type="match status" value="1"/>
</dbReference>
<keyword evidence="2" id="KW-0862">Zinc</keyword>
<dbReference type="InterPro" id="IPR000315">
    <property type="entry name" value="Znf_B-box"/>
</dbReference>
<dbReference type="PANTHER" id="PTHR25462:SF296">
    <property type="entry name" value="MEIOTIC P26, ISOFORM F"/>
    <property type="match status" value="1"/>
</dbReference>
<evidence type="ECO:0000256" key="1">
    <source>
        <dbReference type="ARBA" id="ARBA00022737"/>
    </source>
</evidence>
<feature type="domain" description="B box-type" evidence="5">
    <location>
        <begin position="3"/>
        <end position="53"/>
    </location>
</feature>
<name>A0A8B6GK36_MYTGA</name>
<dbReference type="EMBL" id="UYJE01008622">
    <property type="protein sequence ID" value="VDI65430.1"/>
    <property type="molecule type" value="Genomic_DNA"/>
</dbReference>
<dbReference type="GO" id="GO:0008270">
    <property type="term" value="F:zinc ion binding"/>
    <property type="evidence" value="ECO:0007669"/>
    <property type="project" value="UniProtKB-KW"/>
</dbReference>
<keyword evidence="2" id="KW-0863">Zinc-finger</keyword>
<dbReference type="InterPro" id="IPR011042">
    <property type="entry name" value="6-blade_b-propeller_TolB-like"/>
</dbReference>
<evidence type="ECO:0000256" key="2">
    <source>
        <dbReference type="PROSITE-ProRule" id="PRU00024"/>
    </source>
</evidence>
<dbReference type="InterPro" id="IPR047153">
    <property type="entry name" value="TRIM45/56/19-like"/>
</dbReference>
<dbReference type="SUPFAM" id="SSF57845">
    <property type="entry name" value="B-box zinc-binding domain"/>
    <property type="match status" value="1"/>
</dbReference>
<dbReference type="SUPFAM" id="SSF101898">
    <property type="entry name" value="NHL repeat"/>
    <property type="match status" value="1"/>
</dbReference>
<dbReference type="Proteomes" id="UP000596742">
    <property type="component" value="Unassembled WGS sequence"/>
</dbReference>
<dbReference type="AlphaFoldDB" id="A0A8B6GK36"/>
<feature type="repeat" description="NHL" evidence="3">
    <location>
        <begin position="488"/>
        <end position="518"/>
    </location>
</feature>
<keyword evidence="7" id="KW-1185">Reference proteome</keyword>
<keyword evidence="1" id="KW-0677">Repeat</keyword>
<dbReference type="CDD" id="cd19757">
    <property type="entry name" value="Bbox1"/>
    <property type="match status" value="1"/>
</dbReference>
<keyword evidence="2" id="KW-0479">Metal-binding</keyword>
<dbReference type="PROSITE" id="PS50119">
    <property type="entry name" value="ZF_BBOX"/>
    <property type="match status" value="1"/>
</dbReference>
<dbReference type="InterPro" id="IPR001258">
    <property type="entry name" value="NHL_repeat"/>
</dbReference>
<dbReference type="OrthoDB" id="6119887at2759"/>
<accession>A0A8B6GK36</accession>
<evidence type="ECO:0000313" key="6">
    <source>
        <dbReference type="EMBL" id="VDI65430.1"/>
    </source>
</evidence>
<gene>
    <name evidence="6" type="ORF">MGAL_10B061962</name>
</gene>
<evidence type="ECO:0000313" key="7">
    <source>
        <dbReference type="Proteomes" id="UP000596742"/>
    </source>
</evidence>
<feature type="coiled-coil region" evidence="4">
    <location>
        <begin position="125"/>
        <end position="152"/>
    </location>
</feature>
<dbReference type="Gene3D" id="2.120.10.30">
    <property type="entry name" value="TolB, C-terminal domain"/>
    <property type="match status" value="1"/>
</dbReference>